<proteinExistence type="predicted"/>
<dbReference type="GeneID" id="89510911"/>
<evidence type="ECO:0000259" key="3">
    <source>
        <dbReference type="Pfam" id="PF17479"/>
    </source>
</evidence>
<dbReference type="InterPro" id="IPR035328">
    <property type="entry name" value="DUF3048_C"/>
</dbReference>
<keyword evidence="1" id="KW-0732">Signal</keyword>
<dbReference type="Pfam" id="PF11258">
    <property type="entry name" value="DUF3048"/>
    <property type="match status" value="1"/>
</dbReference>
<accession>A0A1M5ZU95</accession>
<evidence type="ECO:0000313" key="5">
    <source>
        <dbReference type="Proteomes" id="UP000184278"/>
    </source>
</evidence>
<sequence>MISKKKLLQAVSVSALTAVLAIGSLAINGTSASAQAGINELTGMPTTAPENQRPIAVMIDNDKRANPHYGLSEADVVYEMINSTHNNRVTRLMAVYKDYNTVSRIGNIRSTRPTNIMLAAEYNAVLIHDGGPFYIYPYFDATGLNHLSGGFSRIPNGKAREFTEYCVAGEAATRMAKAGYPAEYTQATSQHFTFGANSLADDAGVAPATNVSVPFPHNSTQFVYNAATNSYDYYEFGSPVVDGDDKQQVSFTNVFLQDCDFTLLDQNGYLVYNCIGTNVGYYLTGGMVIPVTWVKTTFEGATKFYTLDGAELVVNPGKTYIALVPSDAWAKVGIQ</sequence>
<dbReference type="STRING" id="1121131.SAMN02745229_02688"/>
<evidence type="ECO:0008006" key="6">
    <source>
        <dbReference type="Google" id="ProtNLM"/>
    </source>
</evidence>
<keyword evidence="5" id="KW-1185">Reference proteome</keyword>
<feature type="signal peptide" evidence="1">
    <location>
        <begin position="1"/>
        <end position="36"/>
    </location>
</feature>
<gene>
    <name evidence="4" type="ORF">SAMN02745229_02688</name>
</gene>
<evidence type="ECO:0000259" key="2">
    <source>
        <dbReference type="Pfam" id="PF11258"/>
    </source>
</evidence>
<reference evidence="5" key="1">
    <citation type="submission" date="2016-11" db="EMBL/GenBank/DDBJ databases">
        <authorList>
            <person name="Varghese N."/>
            <person name="Submissions S."/>
        </authorList>
    </citation>
    <scope>NUCLEOTIDE SEQUENCE [LARGE SCALE GENOMIC DNA]</scope>
    <source>
        <strain evidence="5">DSM 3071</strain>
    </source>
</reference>
<feature type="domain" description="DUF3048" evidence="3">
    <location>
        <begin position="211"/>
        <end position="321"/>
    </location>
</feature>
<dbReference type="Pfam" id="PF17479">
    <property type="entry name" value="DUF3048_C"/>
    <property type="match status" value="1"/>
</dbReference>
<name>A0A1M5ZU95_BUTFI</name>
<dbReference type="OrthoDB" id="9779102at2"/>
<dbReference type="RefSeq" id="WP_073388521.1">
    <property type="nucleotide sequence ID" value="NZ_FQXK01000023.1"/>
</dbReference>
<dbReference type="InterPro" id="IPR021416">
    <property type="entry name" value="DUF3048_N"/>
</dbReference>
<dbReference type="InterPro" id="IPR023158">
    <property type="entry name" value="YerB-like_sf"/>
</dbReference>
<feature type="domain" description="DUF3048" evidence="2">
    <location>
        <begin position="41"/>
        <end position="165"/>
    </location>
</feature>
<feature type="chain" id="PRO_5039078162" description="DUF3048 domain-containing protein" evidence="1">
    <location>
        <begin position="37"/>
        <end position="335"/>
    </location>
</feature>
<evidence type="ECO:0000256" key="1">
    <source>
        <dbReference type="SAM" id="SignalP"/>
    </source>
</evidence>
<dbReference type="AlphaFoldDB" id="A0A1M5ZU95"/>
<evidence type="ECO:0000313" key="4">
    <source>
        <dbReference type="EMBL" id="SHI27824.1"/>
    </source>
</evidence>
<dbReference type="Proteomes" id="UP000184278">
    <property type="component" value="Unassembled WGS sequence"/>
</dbReference>
<protein>
    <recommendedName>
        <fullName evidence="6">DUF3048 domain-containing protein</fullName>
    </recommendedName>
</protein>
<organism evidence="4 5">
    <name type="scientific">Butyrivibrio fibrisolvens DSM 3071</name>
    <dbReference type="NCBI Taxonomy" id="1121131"/>
    <lineage>
        <taxon>Bacteria</taxon>
        <taxon>Bacillati</taxon>
        <taxon>Bacillota</taxon>
        <taxon>Clostridia</taxon>
        <taxon>Lachnospirales</taxon>
        <taxon>Lachnospiraceae</taxon>
        <taxon>Butyrivibrio</taxon>
    </lineage>
</organism>
<dbReference type="EMBL" id="FQXK01000023">
    <property type="protein sequence ID" value="SHI27824.1"/>
    <property type="molecule type" value="Genomic_DNA"/>
</dbReference>
<dbReference type="Gene3D" id="3.50.90.10">
    <property type="entry name" value="YerB-like"/>
    <property type="match status" value="1"/>
</dbReference>
<dbReference type="SUPFAM" id="SSF159774">
    <property type="entry name" value="YerB-like"/>
    <property type="match status" value="1"/>
</dbReference>